<dbReference type="GO" id="GO:0007165">
    <property type="term" value="P:signal transduction"/>
    <property type="evidence" value="ECO:0007669"/>
    <property type="project" value="InterPro"/>
</dbReference>
<evidence type="ECO:0000313" key="2">
    <source>
        <dbReference type="EMBL" id="RWQ69852.1"/>
    </source>
</evidence>
<dbReference type="EMBL" id="QNGD03000023">
    <property type="protein sequence ID" value="RWQ69852.1"/>
    <property type="molecule type" value="Genomic_DNA"/>
</dbReference>
<accession>A0A9X8NSU6</accession>
<reference evidence="2 3" key="1">
    <citation type="submission" date="2019-01" db="EMBL/GenBank/DDBJ databases">
        <title>Draft genome sequence of heavy metal resistant Bacillus cereus NWUAB01.</title>
        <authorList>
            <person name="Babalola O."/>
            <person name="Aremu B.R."/>
            <person name="Ayangbenro A.S."/>
        </authorList>
    </citation>
    <scope>NUCLEOTIDE SEQUENCE [LARGE SCALE GENOMIC DNA]</scope>
    <source>
        <strain evidence="2 3">NWUAB01</strain>
    </source>
</reference>
<dbReference type="Gene3D" id="3.40.50.10140">
    <property type="entry name" value="Toll/interleukin-1 receptor homology (TIR) domain"/>
    <property type="match status" value="1"/>
</dbReference>
<dbReference type="RefSeq" id="WP_113303523.1">
    <property type="nucleotide sequence ID" value="NZ_QNGD03000023.1"/>
</dbReference>
<name>A0A9X8NSU6_BACCE</name>
<organism evidence="2 3">
    <name type="scientific">Bacillus cereus</name>
    <dbReference type="NCBI Taxonomy" id="1396"/>
    <lineage>
        <taxon>Bacteria</taxon>
        <taxon>Bacillati</taxon>
        <taxon>Bacillota</taxon>
        <taxon>Bacilli</taxon>
        <taxon>Bacillales</taxon>
        <taxon>Bacillaceae</taxon>
        <taxon>Bacillus</taxon>
        <taxon>Bacillus cereus group</taxon>
    </lineage>
</organism>
<evidence type="ECO:0000313" key="3">
    <source>
        <dbReference type="Proteomes" id="UP000253597"/>
    </source>
</evidence>
<feature type="domain" description="TIR" evidence="1">
    <location>
        <begin position="2"/>
        <end position="143"/>
    </location>
</feature>
<comment type="caution">
    <text evidence="2">The sequence shown here is derived from an EMBL/GenBank/DDBJ whole genome shotgun (WGS) entry which is preliminary data.</text>
</comment>
<dbReference type="InterPro" id="IPR000157">
    <property type="entry name" value="TIR_dom"/>
</dbReference>
<gene>
    <name evidence="2" type="ORF">DR116_0029750</name>
</gene>
<evidence type="ECO:0000259" key="1">
    <source>
        <dbReference type="PROSITE" id="PS50104"/>
    </source>
</evidence>
<sequence length="355" mass="40854">MTQNNFFISHSSKDSQLVNKIVEFLKLTLSVDRSTVYCTSGTGTRNIGTGDNFINNIQANVIDTKMVIFIFTPNYFKSNFCLAELGAAWVLNSNIYPIIIPPFDRIILGETPLGTATQTLTLDTYKDLVKMVGEFANQGIGKPDDPGYVIEAAEDLMKWINENYHPTEEKTYTKEEYLTLQKEVDKVRELNKNQVKEIETLKGQNHELLEIKTKEEAVAYQRQVSNQWNLFEEYVKEVRATLSNLDDIVVSAIFHDLFYRRGHGFTPATPASFHWAKVAELKADKLLDVDETTMYPEYGHYQIEPAFSKLKELQNFISNKAEENVFDIFKEQNKFDLDMSDRKLWTQVFGANIYI</sequence>
<dbReference type="SUPFAM" id="SSF52200">
    <property type="entry name" value="Toll/Interleukin receptor TIR domain"/>
    <property type="match status" value="1"/>
</dbReference>
<dbReference type="Proteomes" id="UP000253597">
    <property type="component" value="Unassembled WGS sequence"/>
</dbReference>
<dbReference type="Pfam" id="PF13676">
    <property type="entry name" value="TIR_2"/>
    <property type="match status" value="1"/>
</dbReference>
<protein>
    <submittedName>
        <fullName evidence="2">TIR domain-containing protein</fullName>
    </submittedName>
</protein>
<dbReference type="AlphaFoldDB" id="A0A9X8NSU6"/>
<proteinExistence type="predicted"/>
<dbReference type="PROSITE" id="PS50104">
    <property type="entry name" value="TIR"/>
    <property type="match status" value="1"/>
</dbReference>
<dbReference type="InterPro" id="IPR035897">
    <property type="entry name" value="Toll_tir_struct_dom_sf"/>
</dbReference>